<keyword evidence="1" id="KW-1133">Transmembrane helix</keyword>
<feature type="transmembrane region" description="Helical" evidence="1">
    <location>
        <begin position="168"/>
        <end position="187"/>
    </location>
</feature>
<sequence length="301" mass="33633">MTRRRLAPILAMLLATMPCVARGQDAAPTVETRLPRAFGYFVGDTLDYRAIIVPPPGYGLDGASLPQVGALDYWLDLVSMNVAETDGVVTVDLRYQTFYVPLEPSERALPPQRLRFVAHEGDGAPVEATLPSFIFVMSPLRPIMQRSRPEAMQPDILSSAIDTRPRQWQVAGAWALVAVALLALLRYRGITPFSRRRPRPLHLAARRLRALPRSPHAYGRSLAVLHRALDATHGRRLFADDLPAFAAHAPRYDEARADLERFFAASRLFHFSERPDEAARLLPPEELLPLARRLSALERAP</sequence>
<evidence type="ECO:0000256" key="1">
    <source>
        <dbReference type="SAM" id="Phobius"/>
    </source>
</evidence>
<accession>A0A0B1Q2R1</accession>
<organism evidence="3 4">
    <name type="scientific">Aureimonas altamirensis</name>
    <dbReference type="NCBI Taxonomy" id="370622"/>
    <lineage>
        <taxon>Bacteria</taxon>
        <taxon>Pseudomonadati</taxon>
        <taxon>Pseudomonadota</taxon>
        <taxon>Alphaproteobacteria</taxon>
        <taxon>Hyphomicrobiales</taxon>
        <taxon>Aurantimonadaceae</taxon>
        <taxon>Aureimonas</taxon>
    </lineage>
</organism>
<keyword evidence="1" id="KW-0812">Transmembrane</keyword>
<dbReference type="Proteomes" id="UP000030826">
    <property type="component" value="Unassembled WGS sequence"/>
</dbReference>
<evidence type="ECO:0000256" key="2">
    <source>
        <dbReference type="SAM" id="SignalP"/>
    </source>
</evidence>
<dbReference type="AlphaFoldDB" id="A0A0B1Q2R1"/>
<protein>
    <recommendedName>
        <fullName evidence="5">MxaA protein</fullName>
    </recommendedName>
</protein>
<evidence type="ECO:0008006" key="5">
    <source>
        <dbReference type="Google" id="ProtNLM"/>
    </source>
</evidence>
<evidence type="ECO:0000313" key="3">
    <source>
        <dbReference type="EMBL" id="KHJ54689.1"/>
    </source>
</evidence>
<evidence type="ECO:0000313" key="4">
    <source>
        <dbReference type="Proteomes" id="UP000030826"/>
    </source>
</evidence>
<gene>
    <name evidence="3" type="ORF">LA66_08850</name>
</gene>
<dbReference type="RefSeq" id="WP_039191533.1">
    <property type="nucleotide sequence ID" value="NZ_JRFJ01000002.1"/>
</dbReference>
<name>A0A0B1Q2R1_9HYPH</name>
<feature type="chain" id="PRO_5002062961" description="MxaA protein" evidence="2">
    <location>
        <begin position="22"/>
        <end position="301"/>
    </location>
</feature>
<keyword evidence="2" id="KW-0732">Signal</keyword>
<comment type="caution">
    <text evidence="3">The sequence shown here is derived from an EMBL/GenBank/DDBJ whole genome shotgun (WGS) entry which is preliminary data.</text>
</comment>
<reference evidence="3 4" key="1">
    <citation type="submission" date="2014-09" db="EMBL/GenBank/DDBJ databases">
        <title>Isolation and characterization of Aurantimonas altamirensis ON-56566 from clinical sample following a dog bite.</title>
        <authorList>
            <person name="Eshaghi A."/>
            <person name="Li A."/>
            <person name="Shahinas D."/>
            <person name="Bahn P."/>
            <person name="Kus J.V."/>
            <person name="Patel S.N."/>
        </authorList>
    </citation>
    <scope>NUCLEOTIDE SEQUENCE [LARGE SCALE GENOMIC DNA]</scope>
    <source>
        <strain evidence="3 4">ON-56566</strain>
    </source>
</reference>
<keyword evidence="1" id="KW-0472">Membrane</keyword>
<dbReference type="STRING" id="370622.LA66_08850"/>
<proteinExistence type="predicted"/>
<dbReference type="EMBL" id="JRFJ01000002">
    <property type="protein sequence ID" value="KHJ54689.1"/>
    <property type="molecule type" value="Genomic_DNA"/>
</dbReference>
<feature type="signal peptide" evidence="2">
    <location>
        <begin position="1"/>
        <end position="21"/>
    </location>
</feature>